<reference evidence="6 7" key="1">
    <citation type="submission" date="2018-11" db="EMBL/GenBank/DDBJ databases">
        <title>Genome assembly of Steccherinum ochraceum LE-BIN_3174, the white-rot fungus of the Steccherinaceae family (The Residual Polyporoid clade, Polyporales, Basidiomycota).</title>
        <authorList>
            <person name="Fedorova T.V."/>
            <person name="Glazunova O.A."/>
            <person name="Landesman E.O."/>
            <person name="Moiseenko K.V."/>
            <person name="Psurtseva N.V."/>
            <person name="Savinova O.S."/>
            <person name="Shakhova N.V."/>
            <person name="Tyazhelova T.V."/>
            <person name="Vasina D.V."/>
        </authorList>
    </citation>
    <scope>NUCLEOTIDE SEQUENCE [LARGE SCALE GENOMIC DNA]</scope>
    <source>
        <strain evidence="6 7">LE-BIN_3174</strain>
    </source>
</reference>
<dbReference type="SUPFAM" id="SSF53474">
    <property type="entry name" value="alpha/beta-Hydrolases"/>
    <property type="match status" value="1"/>
</dbReference>
<dbReference type="STRING" id="92696.A0A4R0RHF4"/>
<evidence type="ECO:0000256" key="1">
    <source>
        <dbReference type="ARBA" id="ARBA00010088"/>
    </source>
</evidence>
<dbReference type="GO" id="GO:0097176">
    <property type="term" value="P:epoxide metabolic process"/>
    <property type="evidence" value="ECO:0007669"/>
    <property type="project" value="TreeGrafter"/>
</dbReference>
<keyword evidence="7" id="KW-1185">Reference proteome</keyword>
<sequence>MAHATEKSFKVSVPDSELELLRKKLDLVRFPDELDGSGWNYGAPLADVRRLVARWKDGYDWRTAEAKINELPQFTRDVDVDEFGTLNIHYVHVKSDAKDAIPLLFIHGWPGHFMEVSKMLPLLTSSSGDHPSFHVVACSLPNFGFSDAAKQTGFKIEKYAETLHKVMLALGYNEYAVQGGDWGYCVARSMAYAYGPKHVKAWHTNSPVSGPPTLYDSPLLYLKFMTTPFTAAETESFKRHQAKSYNTGGYMEIHRTKPQTIGYSLADSPVGLLAWIYEKLVAWTDKYPWDDDEVLTWVSIYWFSRAGPTASGRIYYEFLSRMAESTPPWSPVPLGLSYFPEEVAPYAPKLWMRTVGDVVFEAEHNAGGHFAAYEQPEALADDLRAMFSKPALAKLFK</sequence>
<feature type="active site" description="Proton donor" evidence="4">
    <location>
        <position position="315"/>
    </location>
</feature>
<dbReference type="InterPro" id="IPR000639">
    <property type="entry name" value="Epox_hydrolase-like"/>
</dbReference>
<accession>A0A4R0RHF4</accession>
<gene>
    <name evidence="6" type="ORF">EIP91_005896</name>
</gene>
<evidence type="ECO:0000259" key="5">
    <source>
        <dbReference type="Pfam" id="PF06441"/>
    </source>
</evidence>
<comment type="similarity">
    <text evidence="1">Belongs to the peptidase S33 family.</text>
</comment>
<feature type="active site" description="Proton acceptor" evidence="4">
    <location>
        <position position="369"/>
    </location>
</feature>
<dbReference type="PANTHER" id="PTHR21661:SF35">
    <property type="entry name" value="EPOXIDE HYDROLASE"/>
    <property type="match status" value="1"/>
</dbReference>
<evidence type="ECO:0000256" key="2">
    <source>
        <dbReference type="ARBA" id="ARBA00022797"/>
    </source>
</evidence>
<dbReference type="PIRSF" id="PIRSF001112">
    <property type="entry name" value="Epoxide_hydrolase"/>
    <property type="match status" value="1"/>
</dbReference>
<dbReference type="EMBL" id="RWJN01000318">
    <property type="protein sequence ID" value="TCD63168.1"/>
    <property type="molecule type" value="Genomic_DNA"/>
</dbReference>
<keyword evidence="2" id="KW-0058">Aromatic hydrocarbons catabolism</keyword>
<evidence type="ECO:0000313" key="6">
    <source>
        <dbReference type="EMBL" id="TCD63168.1"/>
    </source>
</evidence>
<dbReference type="AlphaFoldDB" id="A0A4R0RHF4"/>
<keyword evidence="3" id="KW-0378">Hydrolase</keyword>
<name>A0A4R0RHF4_9APHY</name>
<dbReference type="Gene3D" id="3.40.50.1820">
    <property type="entry name" value="alpha/beta hydrolase"/>
    <property type="match status" value="1"/>
</dbReference>
<feature type="active site" description="Nucleophile" evidence="4">
    <location>
        <position position="181"/>
    </location>
</feature>
<dbReference type="Pfam" id="PF06441">
    <property type="entry name" value="EHN"/>
    <property type="match status" value="1"/>
</dbReference>
<dbReference type="PANTHER" id="PTHR21661">
    <property type="entry name" value="EPOXIDE HYDROLASE 1-RELATED"/>
    <property type="match status" value="1"/>
</dbReference>
<dbReference type="InterPro" id="IPR016292">
    <property type="entry name" value="Epoxide_hydrolase"/>
</dbReference>
<dbReference type="OrthoDB" id="7130006at2759"/>
<dbReference type="GO" id="GO:0004301">
    <property type="term" value="F:epoxide hydrolase activity"/>
    <property type="evidence" value="ECO:0007669"/>
    <property type="project" value="TreeGrafter"/>
</dbReference>
<proteinExistence type="inferred from homology"/>
<dbReference type="Proteomes" id="UP000292702">
    <property type="component" value="Unassembled WGS sequence"/>
</dbReference>
<protein>
    <recommendedName>
        <fullName evidence="5">Epoxide hydrolase N-terminal domain-containing protein</fullName>
    </recommendedName>
</protein>
<dbReference type="InterPro" id="IPR010497">
    <property type="entry name" value="Epoxide_hydro_N"/>
</dbReference>
<feature type="domain" description="Epoxide hydrolase N-terminal" evidence="5">
    <location>
        <begin position="7"/>
        <end position="116"/>
    </location>
</feature>
<evidence type="ECO:0000256" key="4">
    <source>
        <dbReference type="PIRSR" id="PIRSR001112-1"/>
    </source>
</evidence>
<evidence type="ECO:0000313" key="7">
    <source>
        <dbReference type="Proteomes" id="UP000292702"/>
    </source>
</evidence>
<comment type="caution">
    <text evidence="6">The sequence shown here is derived from an EMBL/GenBank/DDBJ whole genome shotgun (WGS) entry which is preliminary data.</text>
</comment>
<organism evidence="6 7">
    <name type="scientific">Steccherinum ochraceum</name>
    <dbReference type="NCBI Taxonomy" id="92696"/>
    <lineage>
        <taxon>Eukaryota</taxon>
        <taxon>Fungi</taxon>
        <taxon>Dikarya</taxon>
        <taxon>Basidiomycota</taxon>
        <taxon>Agaricomycotina</taxon>
        <taxon>Agaricomycetes</taxon>
        <taxon>Polyporales</taxon>
        <taxon>Steccherinaceae</taxon>
        <taxon>Steccherinum</taxon>
    </lineage>
</organism>
<dbReference type="PRINTS" id="PR00412">
    <property type="entry name" value="EPOXHYDRLASE"/>
</dbReference>
<dbReference type="InterPro" id="IPR029058">
    <property type="entry name" value="AB_hydrolase_fold"/>
</dbReference>
<evidence type="ECO:0000256" key="3">
    <source>
        <dbReference type="ARBA" id="ARBA00022801"/>
    </source>
</evidence>